<evidence type="ECO:0000256" key="7">
    <source>
        <dbReference type="SAM" id="Phobius"/>
    </source>
</evidence>
<keyword evidence="6 7" id="KW-0472">Membrane</keyword>
<feature type="transmembrane region" description="Helical" evidence="7">
    <location>
        <begin position="415"/>
        <end position="435"/>
    </location>
</feature>
<proteinExistence type="predicted"/>
<keyword evidence="5 7" id="KW-1133">Transmembrane helix</keyword>
<keyword evidence="9" id="KW-1185">Reference proteome</keyword>
<feature type="transmembrane region" description="Helical" evidence="7">
    <location>
        <begin position="21"/>
        <end position="45"/>
    </location>
</feature>
<feature type="transmembrane region" description="Helical" evidence="7">
    <location>
        <begin position="360"/>
        <end position="378"/>
    </location>
</feature>
<evidence type="ECO:0000256" key="1">
    <source>
        <dbReference type="ARBA" id="ARBA00004651"/>
    </source>
</evidence>
<dbReference type="AlphaFoldDB" id="A0A1H4EE38"/>
<dbReference type="eggNOG" id="COG0534">
    <property type="taxonomic scope" value="Bacteria"/>
</dbReference>
<evidence type="ECO:0000256" key="3">
    <source>
        <dbReference type="ARBA" id="ARBA00022475"/>
    </source>
</evidence>
<dbReference type="Proteomes" id="UP000187280">
    <property type="component" value="Unassembled WGS sequence"/>
</dbReference>
<feature type="transmembrane region" description="Helical" evidence="7">
    <location>
        <begin position="169"/>
        <end position="189"/>
    </location>
</feature>
<dbReference type="InterPro" id="IPR002528">
    <property type="entry name" value="MATE_fam"/>
</dbReference>
<evidence type="ECO:0000256" key="2">
    <source>
        <dbReference type="ARBA" id="ARBA00022448"/>
    </source>
</evidence>
<feature type="transmembrane region" description="Helical" evidence="7">
    <location>
        <begin position="390"/>
        <end position="409"/>
    </location>
</feature>
<name>A0A1H4EE38_9GAMM</name>
<accession>A0A1H4EE38</accession>
<dbReference type="InterPro" id="IPR052031">
    <property type="entry name" value="Membrane_Transporter-Flippase"/>
</dbReference>
<reference evidence="8 9" key="1">
    <citation type="submission" date="2016-10" db="EMBL/GenBank/DDBJ databases">
        <authorList>
            <person name="de Groot N.N."/>
        </authorList>
    </citation>
    <scope>NUCLEOTIDE SEQUENCE [LARGE SCALE GENOMIC DNA]</scope>
    <source>
        <strain evidence="8 9">ATCC 29281</strain>
    </source>
</reference>
<organism evidence="8 9">
    <name type="scientific">Lonsdalea quercina</name>
    <dbReference type="NCBI Taxonomy" id="71657"/>
    <lineage>
        <taxon>Bacteria</taxon>
        <taxon>Pseudomonadati</taxon>
        <taxon>Pseudomonadota</taxon>
        <taxon>Gammaproteobacteria</taxon>
        <taxon>Enterobacterales</taxon>
        <taxon>Pectobacteriaceae</taxon>
        <taxon>Lonsdalea</taxon>
    </lineage>
</organism>
<feature type="transmembrane region" description="Helical" evidence="7">
    <location>
        <begin position="240"/>
        <end position="266"/>
    </location>
</feature>
<dbReference type="GO" id="GO:0042910">
    <property type="term" value="F:xenobiotic transmembrane transporter activity"/>
    <property type="evidence" value="ECO:0007669"/>
    <property type="project" value="InterPro"/>
</dbReference>
<dbReference type="STRING" id="71657.SAMN02982996_02621"/>
<protein>
    <submittedName>
        <fullName evidence="8">Na+-driven multidrug efflux pump</fullName>
    </submittedName>
</protein>
<dbReference type="GO" id="GO:0005886">
    <property type="term" value="C:plasma membrane"/>
    <property type="evidence" value="ECO:0007669"/>
    <property type="project" value="UniProtKB-SubCell"/>
</dbReference>
<dbReference type="RefSeq" id="WP_036152479.1">
    <property type="nucleotide sequence ID" value="NZ_FNQS01000009.1"/>
</dbReference>
<sequence length="450" mass="48592">MAKPWLIRAAAYAPGGEIRQILTLAWPMILTAVVVSLSQNGPIWILGTQSGGQRALYTLSMLQPFYFIFIALLEGLTITNQIFSARSVSHWAPGRVLHSSAIFSVVGGLLLVVLATGSRLGDAGLQVIYPNDEPALFSHFLPAYLLSVIPLLVLELCNAGLRGQGKTAVSMLCVCLFIVINLTVCFVSLHCYQNGFMAVIYANLIAALAVLPFSAWWLFNTVTGKTDPQPQAFLPRLLAMTADAGVPIFLTMLFAFASSAVLFPLLSQLGAAYASGFLIVVKLRAFFIIPAVALGSAIAIGINQRLSTDSPQQLNRWLGQGLGGIALTYIGLTAAAYLAQTGMVNMMSVDSEVRVSAHAIMRWLLPTFFITSLIASIQTMLEQLGRGKRVLLITFIMESLMAAIVLYVATQPGALVGLMKSILIFNVLYLLVFTYEYGKLCHGIGQQHAL</sequence>
<dbReference type="GO" id="GO:0015297">
    <property type="term" value="F:antiporter activity"/>
    <property type="evidence" value="ECO:0007669"/>
    <property type="project" value="InterPro"/>
</dbReference>
<comment type="subcellular location">
    <subcellularLocation>
        <location evidence="1">Cell membrane</location>
        <topology evidence="1">Multi-pass membrane protein</topology>
    </subcellularLocation>
</comment>
<evidence type="ECO:0000313" key="9">
    <source>
        <dbReference type="Proteomes" id="UP000187280"/>
    </source>
</evidence>
<feature type="transmembrane region" description="Helical" evidence="7">
    <location>
        <begin position="272"/>
        <end position="300"/>
    </location>
</feature>
<feature type="transmembrane region" description="Helical" evidence="7">
    <location>
        <begin position="195"/>
        <end position="219"/>
    </location>
</feature>
<dbReference type="PANTHER" id="PTHR43549">
    <property type="entry name" value="MULTIDRUG RESISTANCE PROTEIN YPNP-RELATED"/>
    <property type="match status" value="1"/>
</dbReference>
<feature type="transmembrane region" description="Helical" evidence="7">
    <location>
        <begin position="136"/>
        <end position="157"/>
    </location>
</feature>
<evidence type="ECO:0000256" key="5">
    <source>
        <dbReference type="ARBA" id="ARBA00022989"/>
    </source>
</evidence>
<feature type="transmembrane region" description="Helical" evidence="7">
    <location>
        <begin position="65"/>
        <end position="84"/>
    </location>
</feature>
<gene>
    <name evidence="8" type="ORF">SAMN02982996_02621</name>
</gene>
<feature type="transmembrane region" description="Helical" evidence="7">
    <location>
        <begin position="321"/>
        <end position="340"/>
    </location>
</feature>
<keyword evidence="2" id="KW-0813">Transport</keyword>
<dbReference type="GeneID" id="97765473"/>
<dbReference type="Pfam" id="PF01554">
    <property type="entry name" value="MatE"/>
    <property type="match status" value="1"/>
</dbReference>
<evidence type="ECO:0000256" key="6">
    <source>
        <dbReference type="ARBA" id="ARBA00023136"/>
    </source>
</evidence>
<dbReference type="EMBL" id="FNQS01000009">
    <property type="protein sequence ID" value="SEA82988.1"/>
    <property type="molecule type" value="Genomic_DNA"/>
</dbReference>
<evidence type="ECO:0000313" key="8">
    <source>
        <dbReference type="EMBL" id="SEA82988.1"/>
    </source>
</evidence>
<feature type="transmembrane region" description="Helical" evidence="7">
    <location>
        <begin position="96"/>
        <end position="116"/>
    </location>
</feature>
<keyword evidence="3" id="KW-1003">Cell membrane</keyword>
<dbReference type="PANTHER" id="PTHR43549:SF2">
    <property type="entry name" value="MULTIDRUG RESISTANCE PROTEIN NORM-RELATED"/>
    <property type="match status" value="1"/>
</dbReference>
<keyword evidence="4 7" id="KW-0812">Transmembrane</keyword>
<evidence type="ECO:0000256" key="4">
    <source>
        <dbReference type="ARBA" id="ARBA00022692"/>
    </source>
</evidence>